<feature type="domain" description="RING-type" evidence="4">
    <location>
        <begin position="127"/>
        <end position="191"/>
    </location>
</feature>
<dbReference type="InterPro" id="IPR011989">
    <property type="entry name" value="ARM-like"/>
</dbReference>
<dbReference type="GO" id="GO:0035869">
    <property type="term" value="C:ciliary transition zone"/>
    <property type="evidence" value="ECO:0007669"/>
    <property type="project" value="TreeGrafter"/>
</dbReference>
<keyword evidence="1" id="KW-0479">Metal-binding</keyword>
<evidence type="ECO:0000256" key="1">
    <source>
        <dbReference type="PROSITE-ProRule" id="PRU00175"/>
    </source>
</evidence>
<proteinExistence type="predicted"/>
<protein>
    <submittedName>
        <fullName evidence="5">Kinesin-associated protein 3</fullName>
    </submittedName>
</protein>
<dbReference type="AlphaFoldDB" id="A0A7J6P2R7"/>
<feature type="region of interest" description="Disordered" evidence="2">
    <location>
        <begin position="363"/>
        <end position="383"/>
    </location>
</feature>
<feature type="transmembrane region" description="Helical" evidence="3">
    <location>
        <begin position="46"/>
        <end position="69"/>
    </location>
</feature>
<gene>
    <name evidence="5" type="primary">KIFAP3</name>
    <name evidence="5" type="ORF">FOZ60_017324</name>
</gene>
<dbReference type="GO" id="GO:0008270">
    <property type="term" value="F:zinc ion binding"/>
    <property type="evidence" value="ECO:0007669"/>
    <property type="project" value="UniProtKB-KW"/>
</dbReference>
<dbReference type="SUPFAM" id="SSF57850">
    <property type="entry name" value="RING/U-box"/>
    <property type="match status" value="1"/>
</dbReference>
<feature type="compositionally biased region" description="Polar residues" evidence="2">
    <location>
        <begin position="363"/>
        <end position="382"/>
    </location>
</feature>
<dbReference type="InterPro" id="IPR013083">
    <property type="entry name" value="Znf_RING/FYVE/PHD"/>
</dbReference>
<reference evidence="5 6" key="1">
    <citation type="submission" date="2020-04" db="EMBL/GenBank/DDBJ databases">
        <title>Perkinsus olseni comparative genomics.</title>
        <authorList>
            <person name="Bogema D.R."/>
        </authorList>
    </citation>
    <scope>NUCLEOTIDE SEQUENCE [LARGE SCALE GENOMIC DNA]</scope>
    <source>
        <strain evidence="5">00978-12</strain>
    </source>
</reference>
<dbReference type="InterPro" id="IPR016024">
    <property type="entry name" value="ARM-type_fold"/>
</dbReference>
<feature type="transmembrane region" description="Helical" evidence="3">
    <location>
        <begin position="20"/>
        <end position="40"/>
    </location>
</feature>
<dbReference type="EMBL" id="JABANP010000098">
    <property type="protein sequence ID" value="KAF4690473.1"/>
    <property type="molecule type" value="Genomic_DNA"/>
</dbReference>
<accession>A0A7J6P2R7</accession>
<dbReference type="SMART" id="SM01297">
    <property type="entry name" value="KAP"/>
    <property type="match status" value="1"/>
</dbReference>
<dbReference type="SMART" id="SM00184">
    <property type="entry name" value="RING"/>
    <property type="match status" value="1"/>
</dbReference>
<feature type="compositionally biased region" description="Polar residues" evidence="2">
    <location>
        <begin position="208"/>
        <end position="223"/>
    </location>
</feature>
<dbReference type="GO" id="GO:0016939">
    <property type="term" value="C:kinesin II complex"/>
    <property type="evidence" value="ECO:0007669"/>
    <property type="project" value="TreeGrafter"/>
</dbReference>
<keyword evidence="3" id="KW-0472">Membrane</keyword>
<dbReference type="Pfam" id="PF05804">
    <property type="entry name" value="KAP"/>
    <property type="match status" value="1"/>
</dbReference>
<evidence type="ECO:0000313" key="6">
    <source>
        <dbReference type="Proteomes" id="UP000541610"/>
    </source>
</evidence>
<dbReference type="OrthoDB" id="10265679at2759"/>
<evidence type="ECO:0000256" key="3">
    <source>
        <dbReference type="SAM" id="Phobius"/>
    </source>
</evidence>
<evidence type="ECO:0000259" key="4">
    <source>
        <dbReference type="PROSITE" id="PS50089"/>
    </source>
</evidence>
<dbReference type="Gene3D" id="3.30.40.10">
    <property type="entry name" value="Zinc/RING finger domain, C3HC4 (zinc finger)"/>
    <property type="match status" value="1"/>
</dbReference>
<keyword evidence="1" id="KW-0863">Zinc-finger</keyword>
<dbReference type="SUPFAM" id="SSF48371">
    <property type="entry name" value="ARM repeat"/>
    <property type="match status" value="1"/>
</dbReference>
<keyword evidence="3" id="KW-0812">Transmembrane</keyword>
<evidence type="ECO:0000256" key="2">
    <source>
        <dbReference type="SAM" id="MobiDB-lite"/>
    </source>
</evidence>
<dbReference type="InterPro" id="IPR001841">
    <property type="entry name" value="Znf_RING"/>
</dbReference>
<dbReference type="GO" id="GO:0007018">
    <property type="term" value="P:microtubule-based movement"/>
    <property type="evidence" value="ECO:0007669"/>
    <property type="project" value="TreeGrafter"/>
</dbReference>
<comment type="caution">
    <text evidence="5">The sequence shown here is derived from an EMBL/GenBank/DDBJ whole genome shotgun (WGS) entry which is preliminary data.</text>
</comment>
<sequence length="1096" mass="121655">MPERSNETLIDLALPRRFKWVWLIGLLGVGAAFIVLAALHKTFPDLIITFAAGLAWILMPLAILLTTLVRRYGFKQAIRNLNFGLSGEDAEAASRVPTVEDKQSFLATAKNSSMVTLATTTGAEDLCPICLDEEDMGDPLITLRCGHVFHEKCIDSVIDTAYEKMYAPNYLGLPILPRDRVLSSLRCPLCRSQMTDVNGNDIEDGIPQATTTTETPSGSSVNDDNAAGPSNDERPLSRAPTVFNLSDLGESSPSHLSSYVPTSIGTTVIQLTVRKIRLKGMELNADESTIVVNYMQDVCVMDAKGKVISTESTPGQKSVRVREVGADLELKADQVMQAASKYIMPKQRDELIRLLGALRAYQGSQARPGSSRKQGSLRQQQVPPVEEAPVNHYETIFRLLPDASPSSIEMYKDKLYEDTVEEKLMGARYFLRFAARWALIPLRSYTLFADGFPFTFQLCVDPRTFEYISRQAMSTEGDQGGFNCTWLTVLARVLREESMGLFDLPTTISACFLCLSTYASLHPLLSASQCGGITLKLVDHEVQERARALRQGVDQCRISQDPGGLAREERKVMKQNKLLRICLLTLLHLAEDVKVERKMVNGKLPTLIARLLDRTWEPLLRVCLVFLKKLSVFGEAKDQMVEAGVLRPLVANCVLRHKSGLVGVLALQVLYNLSFDPEVRNSLSESGVMTALVTILREQPSCRQLVLRLLYHFSFDDRCKSELCFCEDFIPMLLQLVVQFPDPRVMVNMSTHQRSAQLMLQSGLWPDLVHRGIKYRDSLVLKVMRNVSGHGRDLQELFCQVMSNSALSHWTVELVRMARHCSEGMSGGDEKADAAAGIVVEVLGLLANFTTPGTIDWGELCLIDDNGFLLDLVTEQLMPGFTGDDVLLASVMVVGVIAASRDPEVGARLCENPLLLRRLIDLLTAKQEDDEIVLQLLWTFRMLLSNPETSDVVLEDQDAQVVHYMLELIRDSNPMIAGQASAALGLVAELDMVRASKVSTEAGRSTSILFDKVRQARFEAYNQAWMAEVERAGESVYCGTEHTGEEASTGSGDREMSLMHHNLAFADMLDDRLWGEEGDEIYSLGSSSSEEHVTYL</sequence>
<evidence type="ECO:0000313" key="5">
    <source>
        <dbReference type="EMBL" id="KAF4690473.1"/>
    </source>
</evidence>
<dbReference type="Pfam" id="PF17123">
    <property type="entry name" value="zf-RING_11"/>
    <property type="match status" value="1"/>
</dbReference>
<dbReference type="PROSITE" id="PS50089">
    <property type="entry name" value="ZF_RING_2"/>
    <property type="match status" value="1"/>
</dbReference>
<keyword evidence="1" id="KW-0862">Zinc</keyword>
<dbReference type="Proteomes" id="UP000541610">
    <property type="component" value="Unassembled WGS sequence"/>
</dbReference>
<name>A0A7J6P2R7_PEROL</name>
<keyword evidence="3" id="KW-1133">Transmembrane helix</keyword>
<dbReference type="GO" id="GO:0044782">
    <property type="term" value="P:cilium organization"/>
    <property type="evidence" value="ECO:0007669"/>
    <property type="project" value="TreeGrafter"/>
</dbReference>
<dbReference type="PANTHER" id="PTHR15605">
    <property type="entry name" value="KINESIN-ASSOCIATED PROTEINS"/>
    <property type="match status" value="1"/>
</dbReference>
<dbReference type="GO" id="GO:0005930">
    <property type="term" value="C:axoneme"/>
    <property type="evidence" value="ECO:0007669"/>
    <property type="project" value="TreeGrafter"/>
</dbReference>
<dbReference type="PANTHER" id="PTHR15605:SF2">
    <property type="entry name" value="KINESIN-ASSOCIATED PROTEIN 3"/>
    <property type="match status" value="1"/>
</dbReference>
<dbReference type="Gene3D" id="1.25.10.10">
    <property type="entry name" value="Leucine-rich Repeat Variant"/>
    <property type="match status" value="1"/>
</dbReference>
<dbReference type="InterPro" id="IPR008658">
    <property type="entry name" value="KAP3"/>
</dbReference>
<dbReference type="GO" id="GO:0019894">
    <property type="term" value="F:kinesin binding"/>
    <property type="evidence" value="ECO:0007669"/>
    <property type="project" value="InterPro"/>
</dbReference>
<organism evidence="5 6">
    <name type="scientific">Perkinsus olseni</name>
    <name type="common">Perkinsus atlanticus</name>
    <dbReference type="NCBI Taxonomy" id="32597"/>
    <lineage>
        <taxon>Eukaryota</taxon>
        <taxon>Sar</taxon>
        <taxon>Alveolata</taxon>
        <taxon>Perkinsozoa</taxon>
        <taxon>Perkinsea</taxon>
        <taxon>Perkinsida</taxon>
        <taxon>Perkinsidae</taxon>
        <taxon>Perkinsus</taxon>
    </lineage>
</organism>
<feature type="region of interest" description="Disordered" evidence="2">
    <location>
        <begin position="198"/>
        <end position="238"/>
    </location>
</feature>